<reference evidence="2" key="2">
    <citation type="journal article" date="2023" name="Science">
        <title>Genomic signatures of disease resistance in endangered staghorn corals.</title>
        <authorList>
            <person name="Vollmer S.V."/>
            <person name="Selwyn J.D."/>
            <person name="Despard B.A."/>
            <person name="Roesel C.L."/>
        </authorList>
    </citation>
    <scope>NUCLEOTIDE SEQUENCE</scope>
    <source>
        <strain evidence="2">K2</strain>
    </source>
</reference>
<comment type="caution">
    <text evidence="2">The sequence shown here is derived from an EMBL/GenBank/DDBJ whole genome shotgun (WGS) entry which is preliminary data.</text>
</comment>
<feature type="transmembrane region" description="Helical" evidence="1">
    <location>
        <begin position="40"/>
        <end position="61"/>
    </location>
</feature>
<dbReference type="AlphaFoldDB" id="A0AAD9UXX4"/>
<keyword evidence="1" id="KW-1133">Transmembrane helix</keyword>
<dbReference type="Proteomes" id="UP001249851">
    <property type="component" value="Unassembled WGS sequence"/>
</dbReference>
<gene>
    <name evidence="2" type="ORF">P5673_024784</name>
</gene>
<proteinExistence type="predicted"/>
<evidence type="ECO:0000313" key="2">
    <source>
        <dbReference type="EMBL" id="KAK2553802.1"/>
    </source>
</evidence>
<keyword evidence="1" id="KW-0472">Membrane</keyword>
<organism evidence="2 3">
    <name type="scientific">Acropora cervicornis</name>
    <name type="common">Staghorn coral</name>
    <dbReference type="NCBI Taxonomy" id="6130"/>
    <lineage>
        <taxon>Eukaryota</taxon>
        <taxon>Metazoa</taxon>
        <taxon>Cnidaria</taxon>
        <taxon>Anthozoa</taxon>
        <taxon>Hexacorallia</taxon>
        <taxon>Scleractinia</taxon>
        <taxon>Astrocoeniina</taxon>
        <taxon>Acroporidae</taxon>
        <taxon>Acropora</taxon>
    </lineage>
</organism>
<accession>A0AAD9UXX4</accession>
<keyword evidence="3" id="KW-1185">Reference proteome</keyword>
<evidence type="ECO:0000256" key="1">
    <source>
        <dbReference type="SAM" id="Phobius"/>
    </source>
</evidence>
<evidence type="ECO:0000313" key="3">
    <source>
        <dbReference type="Proteomes" id="UP001249851"/>
    </source>
</evidence>
<name>A0AAD9UXX4_ACRCE</name>
<reference evidence="2" key="1">
    <citation type="journal article" date="2023" name="G3 (Bethesda)">
        <title>Whole genome assembly and annotation of the endangered Caribbean coral Acropora cervicornis.</title>
        <authorList>
            <person name="Selwyn J.D."/>
            <person name="Vollmer S.V."/>
        </authorList>
    </citation>
    <scope>NUCLEOTIDE SEQUENCE</scope>
    <source>
        <strain evidence="2">K2</strain>
    </source>
</reference>
<dbReference type="EMBL" id="JARQWQ010000074">
    <property type="protein sequence ID" value="KAK2553802.1"/>
    <property type="molecule type" value="Genomic_DNA"/>
</dbReference>
<sequence length="79" mass="8916">MCSVSSRGLTNTEIILHVATLSKVTVWNIEDRSNPKEKHIAALIGILLFFHNLQTSISFFVCTQARNYLISTKETTFIC</sequence>
<keyword evidence="1" id="KW-0812">Transmembrane</keyword>
<protein>
    <submittedName>
        <fullName evidence="2">Uncharacterized protein</fullName>
    </submittedName>
</protein>